<sequence length="79" mass="9350">MRGCWNMSASSPWRRNLRQEPSSWSGNWPDAVIDWASSPAMRENWRISRWRRLALPTVSTWKTCWVAMKRSPNLIRADC</sequence>
<gene>
    <name evidence="2" type="ORF">Tci_929960</name>
</gene>
<dbReference type="EMBL" id="BKCJ011847427">
    <property type="protein sequence ID" value="GFD57991.1"/>
    <property type="molecule type" value="Genomic_DNA"/>
</dbReference>
<accession>A0A699XMB4</accession>
<evidence type="ECO:0000256" key="1">
    <source>
        <dbReference type="SAM" id="MobiDB-lite"/>
    </source>
</evidence>
<feature type="region of interest" description="Disordered" evidence="1">
    <location>
        <begin position="1"/>
        <end position="24"/>
    </location>
</feature>
<proteinExistence type="predicted"/>
<feature type="compositionally biased region" description="Polar residues" evidence="1">
    <location>
        <begin position="7"/>
        <end position="24"/>
    </location>
</feature>
<evidence type="ECO:0000313" key="2">
    <source>
        <dbReference type="EMBL" id="GFD57991.1"/>
    </source>
</evidence>
<protein>
    <submittedName>
        <fullName evidence="2">Uncharacterized protein</fullName>
    </submittedName>
</protein>
<dbReference type="AlphaFoldDB" id="A0A699XMB4"/>
<name>A0A699XMB4_TANCI</name>
<organism evidence="2">
    <name type="scientific">Tanacetum cinerariifolium</name>
    <name type="common">Dalmatian daisy</name>
    <name type="synonym">Chrysanthemum cinerariifolium</name>
    <dbReference type="NCBI Taxonomy" id="118510"/>
    <lineage>
        <taxon>Eukaryota</taxon>
        <taxon>Viridiplantae</taxon>
        <taxon>Streptophyta</taxon>
        <taxon>Embryophyta</taxon>
        <taxon>Tracheophyta</taxon>
        <taxon>Spermatophyta</taxon>
        <taxon>Magnoliopsida</taxon>
        <taxon>eudicotyledons</taxon>
        <taxon>Gunneridae</taxon>
        <taxon>Pentapetalae</taxon>
        <taxon>asterids</taxon>
        <taxon>campanulids</taxon>
        <taxon>Asterales</taxon>
        <taxon>Asteraceae</taxon>
        <taxon>Asteroideae</taxon>
        <taxon>Anthemideae</taxon>
        <taxon>Anthemidinae</taxon>
        <taxon>Tanacetum</taxon>
    </lineage>
</organism>
<comment type="caution">
    <text evidence="2">The sequence shown here is derived from an EMBL/GenBank/DDBJ whole genome shotgun (WGS) entry which is preliminary data.</text>
</comment>
<reference evidence="2" key="1">
    <citation type="journal article" date="2019" name="Sci. Rep.">
        <title>Draft genome of Tanacetum cinerariifolium, the natural source of mosquito coil.</title>
        <authorList>
            <person name="Yamashiro T."/>
            <person name="Shiraishi A."/>
            <person name="Satake H."/>
            <person name="Nakayama K."/>
        </authorList>
    </citation>
    <scope>NUCLEOTIDE SEQUENCE</scope>
</reference>